<evidence type="ECO:0000313" key="3">
    <source>
        <dbReference type="EMBL" id="VDK64714.1"/>
    </source>
</evidence>
<dbReference type="OrthoDB" id="5875171at2759"/>
<accession>A0A0M3KDG5</accession>
<evidence type="ECO:0000313" key="5">
    <source>
        <dbReference type="WBParaSite" id="ASIM_0001901801-mRNA-1"/>
    </source>
</evidence>
<dbReference type="PROSITE" id="PS51257">
    <property type="entry name" value="PROKAR_LIPOPROTEIN"/>
    <property type="match status" value="1"/>
</dbReference>
<dbReference type="SMART" id="SM01088">
    <property type="entry name" value="Col_cuticle_N"/>
    <property type="match status" value="1"/>
</dbReference>
<dbReference type="Proteomes" id="UP000267096">
    <property type="component" value="Unassembled WGS sequence"/>
</dbReference>
<sequence>MMMLVREAKVLIAIATVCSCSAMLVCLTVVTMLYGEIDVMQAEVFDNVQIFRVDTDAAWSEIMQLRIFAIPPSKARENPFKSIFRRRKRQDFSSLPDFCHCEPLKVTCPPGPPGPAGDPGPDGRK</sequence>
<dbReference type="GO" id="GO:0042302">
    <property type="term" value="F:structural constituent of cuticle"/>
    <property type="evidence" value="ECO:0007669"/>
    <property type="project" value="InterPro"/>
</dbReference>
<reference evidence="5" key="1">
    <citation type="submission" date="2017-02" db="UniProtKB">
        <authorList>
            <consortium name="WormBaseParasite"/>
        </authorList>
    </citation>
    <scope>IDENTIFICATION</scope>
</reference>
<evidence type="ECO:0000256" key="1">
    <source>
        <dbReference type="ARBA" id="ARBA00022737"/>
    </source>
</evidence>
<dbReference type="WBParaSite" id="ASIM_0001901801-mRNA-1">
    <property type="protein sequence ID" value="ASIM_0001901801-mRNA-1"/>
    <property type="gene ID" value="ASIM_0001901801"/>
</dbReference>
<reference evidence="3 4" key="2">
    <citation type="submission" date="2018-11" db="EMBL/GenBank/DDBJ databases">
        <authorList>
            <consortium name="Pathogen Informatics"/>
        </authorList>
    </citation>
    <scope>NUCLEOTIDE SEQUENCE [LARGE SCALE GENOMIC DNA]</scope>
</reference>
<dbReference type="InterPro" id="IPR002486">
    <property type="entry name" value="Col_cuticle_N"/>
</dbReference>
<evidence type="ECO:0000313" key="4">
    <source>
        <dbReference type="Proteomes" id="UP000267096"/>
    </source>
</evidence>
<organism evidence="5">
    <name type="scientific">Anisakis simplex</name>
    <name type="common">Herring worm</name>
    <dbReference type="NCBI Taxonomy" id="6269"/>
    <lineage>
        <taxon>Eukaryota</taxon>
        <taxon>Metazoa</taxon>
        <taxon>Ecdysozoa</taxon>
        <taxon>Nematoda</taxon>
        <taxon>Chromadorea</taxon>
        <taxon>Rhabditida</taxon>
        <taxon>Spirurina</taxon>
        <taxon>Ascaridomorpha</taxon>
        <taxon>Ascaridoidea</taxon>
        <taxon>Anisakidae</taxon>
        <taxon>Anisakis</taxon>
        <taxon>Anisakis simplex complex</taxon>
    </lineage>
</organism>
<feature type="domain" description="Nematode cuticle collagen N-terminal" evidence="2">
    <location>
        <begin position="10"/>
        <end position="62"/>
    </location>
</feature>
<proteinExistence type="predicted"/>
<keyword evidence="1" id="KW-0677">Repeat</keyword>
<keyword evidence="4" id="KW-1185">Reference proteome</keyword>
<dbReference type="EMBL" id="UYRR01035481">
    <property type="protein sequence ID" value="VDK64714.1"/>
    <property type="molecule type" value="Genomic_DNA"/>
</dbReference>
<evidence type="ECO:0000259" key="2">
    <source>
        <dbReference type="SMART" id="SM01088"/>
    </source>
</evidence>
<gene>
    <name evidence="3" type="ORF">ASIM_LOCUS18413</name>
</gene>
<protein>
    <submittedName>
        <fullName evidence="5">Col_cuticle_N domain-containing protein</fullName>
    </submittedName>
</protein>
<dbReference type="Pfam" id="PF01484">
    <property type="entry name" value="Col_cuticle_N"/>
    <property type="match status" value="1"/>
</dbReference>
<name>A0A0M3KDG5_ANISI</name>
<dbReference type="AlphaFoldDB" id="A0A0M3KDG5"/>